<dbReference type="Pfam" id="PF13577">
    <property type="entry name" value="SnoaL_4"/>
    <property type="match status" value="1"/>
</dbReference>
<dbReference type="STRING" id="260552.Mag101_11175"/>
<protein>
    <recommendedName>
        <fullName evidence="1">SnoaL-like domain-containing protein</fullName>
    </recommendedName>
</protein>
<name>A0A1Q2M5W7_9GAMM</name>
<dbReference type="InterPro" id="IPR032710">
    <property type="entry name" value="NTF2-like_dom_sf"/>
</dbReference>
<reference evidence="2" key="1">
    <citation type="submission" date="2017-02" db="EMBL/GenBank/DDBJ databases">
        <title>Genome of Microbulbifer agarilyticus GP101.</title>
        <authorList>
            <person name="Jung J."/>
            <person name="Bae S.S."/>
            <person name="Baek K."/>
        </authorList>
    </citation>
    <scope>NUCLEOTIDE SEQUENCE [LARGE SCALE GENOMIC DNA]</scope>
    <source>
        <strain evidence="2">GP101</strain>
    </source>
</reference>
<evidence type="ECO:0000259" key="1">
    <source>
        <dbReference type="Pfam" id="PF13577"/>
    </source>
</evidence>
<accession>A0A1Q2M5W7</accession>
<dbReference type="InterPro" id="IPR037401">
    <property type="entry name" value="SnoaL-like"/>
</dbReference>
<feature type="domain" description="SnoaL-like" evidence="1">
    <location>
        <begin position="13"/>
        <end position="141"/>
    </location>
</feature>
<dbReference type="KEGG" id="maga:Mag101_11175"/>
<dbReference type="AlphaFoldDB" id="A0A1Q2M5W7"/>
<dbReference type="Proteomes" id="UP000188219">
    <property type="component" value="Chromosome"/>
</dbReference>
<keyword evidence="3" id="KW-1185">Reference proteome</keyword>
<organism evidence="2 3">
    <name type="scientific">Microbulbifer agarilyticus</name>
    <dbReference type="NCBI Taxonomy" id="260552"/>
    <lineage>
        <taxon>Bacteria</taxon>
        <taxon>Pseudomonadati</taxon>
        <taxon>Pseudomonadota</taxon>
        <taxon>Gammaproteobacteria</taxon>
        <taxon>Cellvibrionales</taxon>
        <taxon>Microbulbiferaceae</taxon>
        <taxon>Microbulbifer</taxon>
    </lineage>
</organism>
<dbReference type="CDD" id="cd00531">
    <property type="entry name" value="NTF2_like"/>
    <property type="match status" value="1"/>
</dbReference>
<dbReference type="OrthoDB" id="4571298at2"/>
<gene>
    <name evidence="2" type="ORF">Mag101_11175</name>
</gene>
<dbReference type="RefSeq" id="WP_077404807.1">
    <property type="nucleotide sequence ID" value="NZ_CP019650.1"/>
</dbReference>
<evidence type="ECO:0000313" key="2">
    <source>
        <dbReference type="EMBL" id="AQQ68133.1"/>
    </source>
</evidence>
<proteinExistence type="predicted"/>
<evidence type="ECO:0000313" key="3">
    <source>
        <dbReference type="Proteomes" id="UP000188219"/>
    </source>
</evidence>
<dbReference type="EMBL" id="CP019650">
    <property type="protein sequence ID" value="AQQ68133.1"/>
    <property type="molecule type" value="Genomic_DNA"/>
</dbReference>
<dbReference type="Gene3D" id="3.10.450.50">
    <property type="match status" value="1"/>
</dbReference>
<sequence length="172" mass="19438">MNETDLLELESSFRASYYAYAEGLDRKNWQKVRRCFADELYLDYGPAVDPTVSPDKPKNADEWVDRLRHNIGGFDLTHHVITNFRVDVSGELPSCKAYMVADHIIFPDASMPVAGPEDVITVIGEYTNSYQRIGGEWKILKSRLEVFGSKGNLDLFARAMERVTNTEVSAAL</sequence>
<dbReference type="SUPFAM" id="SSF54427">
    <property type="entry name" value="NTF2-like"/>
    <property type="match status" value="1"/>
</dbReference>